<protein>
    <recommendedName>
        <fullName evidence="4">Lipoprotein</fullName>
    </recommendedName>
</protein>
<feature type="chain" id="PRO_5042578575" description="Lipoprotein" evidence="1">
    <location>
        <begin position="21"/>
        <end position="242"/>
    </location>
</feature>
<dbReference type="PROSITE" id="PS51257">
    <property type="entry name" value="PROKAR_LIPOPROTEIN"/>
    <property type="match status" value="1"/>
</dbReference>
<evidence type="ECO:0000313" key="2">
    <source>
        <dbReference type="EMBL" id="MDP8175719.1"/>
    </source>
</evidence>
<gene>
    <name evidence="2" type="ORF">QJU97_09680</name>
</gene>
<name>A0AAJ6NF99_9PAST</name>
<evidence type="ECO:0000256" key="1">
    <source>
        <dbReference type="SAM" id="SignalP"/>
    </source>
</evidence>
<evidence type="ECO:0008006" key="4">
    <source>
        <dbReference type="Google" id="ProtNLM"/>
    </source>
</evidence>
<proteinExistence type="predicted"/>
<dbReference type="EMBL" id="JASAYT010000036">
    <property type="protein sequence ID" value="MDP8175719.1"/>
    <property type="molecule type" value="Genomic_DNA"/>
</dbReference>
<organism evidence="2 3">
    <name type="scientific">Phocoenobacter skyensis</name>
    <dbReference type="NCBI Taxonomy" id="97481"/>
    <lineage>
        <taxon>Bacteria</taxon>
        <taxon>Pseudomonadati</taxon>
        <taxon>Pseudomonadota</taxon>
        <taxon>Gammaproteobacteria</taxon>
        <taxon>Pasteurellales</taxon>
        <taxon>Pasteurellaceae</taxon>
        <taxon>Phocoenobacter</taxon>
    </lineage>
</organism>
<accession>A0AAJ6NF99</accession>
<comment type="caution">
    <text evidence="2">The sequence shown here is derived from an EMBL/GenBank/DDBJ whole genome shotgun (WGS) entry which is preliminary data.</text>
</comment>
<feature type="signal peptide" evidence="1">
    <location>
        <begin position="1"/>
        <end position="20"/>
    </location>
</feature>
<dbReference type="AlphaFoldDB" id="A0AAJ6NF99"/>
<sequence>MMKKHIKQSFALVSLLTLTACDFHTSVITPLSSQYVDISKSLLPEKIFKGSDSQNKKQNSAKLTFEEEQEAIRQLLLNSKPNENIKSNPILQDLYIKGLVKQIDNKIHFNIPFNLHDLDCGAPDCYSSNLTFEIIATTPIQFPKKMDFTLLEHGCGIEKAILRKGVFELVEASPKYVNYYSKQQNSHLVIQERAVYYFPDTKPNEIKVKSIKKIFKEGDEDKIPYQSTIMNATYSEFEFLLN</sequence>
<dbReference type="Proteomes" id="UP001231736">
    <property type="component" value="Unassembled WGS sequence"/>
</dbReference>
<evidence type="ECO:0000313" key="3">
    <source>
        <dbReference type="Proteomes" id="UP001231736"/>
    </source>
</evidence>
<reference evidence="2" key="1">
    <citation type="journal article" date="2023" name="Front. Microbiol.">
        <title>Phylogeography and host specificity of Pasteurellaceae pathogenic to sea-farmed fish in the north-east Atlantic.</title>
        <authorList>
            <person name="Gulla S."/>
            <person name="Colquhoun D.J."/>
            <person name="Olsen A.B."/>
            <person name="Spilsberg B."/>
            <person name="Lagesen K."/>
            <person name="Aakesson C.P."/>
            <person name="Strom S."/>
            <person name="Manji F."/>
            <person name="Birkbeck T.H."/>
            <person name="Nilsen H.K."/>
        </authorList>
    </citation>
    <scope>NUCLEOTIDE SEQUENCE</scope>
    <source>
        <strain evidence="2">98B1</strain>
    </source>
</reference>
<keyword evidence="1" id="KW-0732">Signal</keyword>